<evidence type="ECO:0000256" key="7">
    <source>
        <dbReference type="ARBA" id="ARBA00072606"/>
    </source>
</evidence>
<evidence type="ECO:0000256" key="4">
    <source>
        <dbReference type="ARBA" id="ARBA00022619"/>
    </source>
</evidence>
<dbReference type="GO" id="GO:0005829">
    <property type="term" value="C:cytosol"/>
    <property type="evidence" value="ECO:0007669"/>
    <property type="project" value="TreeGrafter"/>
</dbReference>
<dbReference type="KEGG" id="tab:CIG75_08775"/>
<organism evidence="9 10">
    <name type="scientific">Tumebacillus algifaecis</name>
    <dbReference type="NCBI Taxonomy" id="1214604"/>
    <lineage>
        <taxon>Bacteria</taxon>
        <taxon>Bacillati</taxon>
        <taxon>Bacillota</taxon>
        <taxon>Bacilli</taxon>
        <taxon>Bacillales</taxon>
        <taxon>Alicyclobacillaceae</taxon>
        <taxon>Tumebacillus</taxon>
    </lineage>
</organism>
<feature type="binding site" evidence="8">
    <location>
        <begin position="86"/>
        <end position="87"/>
    </location>
    <ligand>
        <name>(2S)-2-hydroxy-3-oxobutyl phosphate</name>
        <dbReference type="ChEBI" id="CHEBI:58830"/>
    </ligand>
</feature>
<dbReference type="AlphaFoldDB" id="A0A223D0C2"/>
<feature type="binding site" evidence="8">
    <location>
        <begin position="57"/>
        <end position="59"/>
    </location>
    <ligand>
        <name>5-amino-6-(D-ribitylamino)uracil</name>
        <dbReference type="ChEBI" id="CHEBI:15934"/>
    </ligand>
</feature>
<protein>
    <recommendedName>
        <fullName evidence="7 8">6,7-dimethyl-8-ribityllumazine synthase</fullName>
        <shortName evidence="8">DMRL synthase</shortName>
        <shortName evidence="8">LS</shortName>
        <shortName evidence="8">Lumazine synthase</shortName>
        <ecNumber evidence="3 8">2.5.1.78</ecNumber>
    </recommendedName>
</protein>
<evidence type="ECO:0000256" key="8">
    <source>
        <dbReference type="HAMAP-Rule" id="MF_00178"/>
    </source>
</evidence>
<dbReference type="EMBL" id="CP022657">
    <property type="protein sequence ID" value="ASS75062.1"/>
    <property type="molecule type" value="Genomic_DNA"/>
</dbReference>
<dbReference type="OrthoDB" id="9809709at2"/>
<comment type="similarity">
    <text evidence="2 8">Belongs to the DMRL synthase family.</text>
</comment>
<dbReference type="Pfam" id="PF00885">
    <property type="entry name" value="DMRL_synthase"/>
    <property type="match status" value="1"/>
</dbReference>
<reference evidence="9 10" key="1">
    <citation type="journal article" date="2015" name="Int. J. Syst. Evol. Microbiol.">
        <title>Tumebacillus algifaecis sp. nov., isolated from decomposing algal scum.</title>
        <authorList>
            <person name="Wu Y.F."/>
            <person name="Zhang B."/>
            <person name="Xing P."/>
            <person name="Wu Q.L."/>
            <person name="Liu S.J."/>
        </authorList>
    </citation>
    <scope>NUCLEOTIDE SEQUENCE [LARGE SCALE GENOMIC DNA]</scope>
    <source>
        <strain evidence="9 10">THMBR28</strain>
    </source>
</reference>
<dbReference type="Gene3D" id="3.40.50.960">
    <property type="entry name" value="Lumazine/riboflavin synthase"/>
    <property type="match status" value="1"/>
</dbReference>
<dbReference type="InterPro" id="IPR034964">
    <property type="entry name" value="LS"/>
</dbReference>
<dbReference type="FunFam" id="3.40.50.960:FF:000001">
    <property type="entry name" value="6,7-dimethyl-8-ribityllumazine synthase"/>
    <property type="match status" value="1"/>
</dbReference>
<dbReference type="InterPro" id="IPR036467">
    <property type="entry name" value="LS/RS_sf"/>
</dbReference>
<feature type="active site" description="Proton donor" evidence="8">
    <location>
        <position position="89"/>
    </location>
</feature>
<feature type="binding site" evidence="8">
    <location>
        <begin position="81"/>
        <end position="83"/>
    </location>
    <ligand>
        <name>5-amino-6-(D-ribitylamino)uracil</name>
        <dbReference type="ChEBI" id="CHEBI:15934"/>
    </ligand>
</feature>
<sequence>MAKFFEGNLIGTGLKVGVVVGRFNEFIGSKLLSGALDAFKRHGLEEDDVEVAWVPGAFEIPLVAQKMAQSGRYDAVITIGAVIRGSTPHFDFVCNEAAKGVSKVALETGVPTIFGVLTVDTIEQAIERAGTKAGNKGWEAAVTAIEMANLTKQFN</sequence>
<accession>A0A223D0C2</accession>
<dbReference type="RefSeq" id="WP_094236311.1">
    <property type="nucleotide sequence ID" value="NZ_CP022657.1"/>
</dbReference>
<evidence type="ECO:0000256" key="6">
    <source>
        <dbReference type="ARBA" id="ARBA00048785"/>
    </source>
</evidence>
<keyword evidence="10" id="KW-1185">Reference proteome</keyword>
<evidence type="ECO:0000256" key="5">
    <source>
        <dbReference type="ARBA" id="ARBA00022679"/>
    </source>
</evidence>
<evidence type="ECO:0000256" key="1">
    <source>
        <dbReference type="ARBA" id="ARBA00004917"/>
    </source>
</evidence>
<keyword evidence="5 8" id="KW-0808">Transferase</keyword>
<evidence type="ECO:0000256" key="2">
    <source>
        <dbReference type="ARBA" id="ARBA00007424"/>
    </source>
</evidence>
<dbReference type="GO" id="GO:0009231">
    <property type="term" value="P:riboflavin biosynthetic process"/>
    <property type="evidence" value="ECO:0007669"/>
    <property type="project" value="UniProtKB-UniRule"/>
</dbReference>
<dbReference type="Proteomes" id="UP000214688">
    <property type="component" value="Chromosome"/>
</dbReference>
<dbReference type="GO" id="GO:0009349">
    <property type="term" value="C:riboflavin synthase complex"/>
    <property type="evidence" value="ECO:0007669"/>
    <property type="project" value="UniProtKB-UniRule"/>
</dbReference>
<evidence type="ECO:0000256" key="3">
    <source>
        <dbReference type="ARBA" id="ARBA00012664"/>
    </source>
</evidence>
<dbReference type="EC" id="2.5.1.78" evidence="3 8"/>
<dbReference type="PANTHER" id="PTHR21058">
    <property type="entry name" value="6,7-DIMETHYL-8-RIBITYLLUMAZINE SYNTHASE DMRL SYNTHASE LUMAZINE SYNTHASE"/>
    <property type="match status" value="1"/>
</dbReference>
<dbReference type="UniPathway" id="UPA00275">
    <property type="reaction ID" value="UER00404"/>
</dbReference>
<comment type="subunit">
    <text evidence="8">Forms an icosahedral capsid composed of 60 subunits, arranged as a dodecamer of pentamers.</text>
</comment>
<dbReference type="NCBIfam" id="TIGR00114">
    <property type="entry name" value="lumazine-synth"/>
    <property type="match status" value="1"/>
</dbReference>
<dbReference type="SUPFAM" id="SSF52121">
    <property type="entry name" value="Lumazine synthase"/>
    <property type="match status" value="1"/>
</dbReference>
<evidence type="ECO:0000313" key="9">
    <source>
        <dbReference type="EMBL" id="ASS75062.1"/>
    </source>
</evidence>
<comment type="catalytic activity">
    <reaction evidence="6 8">
        <text>(2S)-2-hydroxy-3-oxobutyl phosphate + 5-amino-6-(D-ribitylamino)uracil = 6,7-dimethyl-8-(1-D-ribityl)lumazine + phosphate + 2 H2O + H(+)</text>
        <dbReference type="Rhea" id="RHEA:26152"/>
        <dbReference type="ChEBI" id="CHEBI:15377"/>
        <dbReference type="ChEBI" id="CHEBI:15378"/>
        <dbReference type="ChEBI" id="CHEBI:15934"/>
        <dbReference type="ChEBI" id="CHEBI:43474"/>
        <dbReference type="ChEBI" id="CHEBI:58201"/>
        <dbReference type="ChEBI" id="CHEBI:58830"/>
        <dbReference type="EC" id="2.5.1.78"/>
    </reaction>
</comment>
<evidence type="ECO:0000313" key="10">
    <source>
        <dbReference type="Proteomes" id="UP000214688"/>
    </source>
</evidence>
<comment type="pathway">
    <text evidence="1 8">Cofactor biosynthesis; riboflavin biosynthesis; riboflavin from 2-hydroxy-3-oxobutyl phosphate and 5-amino-6-(D-ribitylamino)uracil: step 1/2.</text>
</comment>
<name>A0A223D0C2_9BACL</name>
<comment type="function">
    <text evidence="8">Catalyzes the formation of 6,7-dimethyl-8-ribityllumazine by condensation of 5-amino-6-(D-ribitylamino)uracil with 3,4-dihydroxy-2-butanone 4-phosphate. This is the penultimate step in the biosynthesis of riboflavin.</text>
</comment>
<dbReference type="PANTHER" id="PTHR21058:SF0">
    <property type="entry name" value="6,7-DIMETHYL-8-RIBITYLLUMAZINE SYNTHASE"/>
    <property type="match status" value="1"/>
</dbReference>
<dbReference type="InterPro" id="IPR002180">
    <property type="entry name" value="LS/RS"/>
</dbReference>
<dbReference type="NCBIfam" id="NF000812">
    <property type="entry name" value="PRK00061.1-4"/>
    <property type="match status" value="1"/>
</dbReference>
<feature type="binding site" evidence="8">
    <location>
        <position position="114"/>
    </location>
    <ligand>
        <name>5-amino-6-(D-ribitylamino)uracil</name>
        <dbReference type="ChEBI" id="CHEBI:15934"/>
    </ligand>
</feature>
<proteinExistence type="inferred from homology"/>
<feature type="binding site" evidence="8">
    <location>
        <position position="23"/>
    </location>
    <ligand>
        <name>5-amino-6-(D-ribitylamino)uracil</name>
        <dbReference type="ChEBI" id="CHEBI:15934"/>
    </ligand>
</feature>
<keyword evidence="4 8" id="KW-0686">Riboflavin biosynthesis</keyword>
<dbReference type="CDD" id="cd09209">
    <property type="entry name" value="Lumazine_synthase-I"/>
    <property type="match status" value="1"/>
</dbReference>
<feature type="binding site" evidence="8">
    <location>
        <position position="128"/>
    </location>
    <ligand>
        <name>(2S)-2-hydroxy-3-oxobutyl phosphate</name>
        <dbReference type="ChEBI" id="CHEBI:58830"/>
    </ligand>
</feature>
<gene>
    <name evidence="8" type="primary">ribH</name>
    <name evidence="9" type="ORF">CIG75_08775</name>
</gene>
<dbReference type="HAMAP" id="MF_00178">
    <property type="entry name" value="Lumazine_synth"/>
    <property type="match status" value="1"/>
</dbReference>
<dbReference type="GO" id="GO:0000906">
    <property type="term" value="F:6,7-dimethyl-8-ribityllumazine synthase activity"/>
    <property type="evidence" value="ECO:0007669"/>
    <property type="project" value="UniProtKB-UniRule"/>
</dbReference>